<dbReference type="KEGG" id="cpho:CPHO_04295"/>
<proteinExistence type="predicted"/>
<name>A0A1L7D280_9CORY</name>
<dbReference type="CDD" id="cd00085">
    <property type="entry name" value="HNHc"/>
    <property type="match status" value="1"/>
</dbReference>
<protein>
    <recommendedName>
        <fullName evidence="1">HNH nuclease domain-containing protein</fullName>
    </recommendedName>
</protein>
<sequence length="360" mass="39391">MNNEMKNTNSIGKMFAPFEDGVGFIKLALGKSEQELISEGVPATEAGHIAKLCALYHGHTTFTRKQAHARAGGHAYAVLKVIENYAARLKEEHLKWRLREHMATCEGNLSKLRKIASEFVKELQPPAPPTPGVARTIHKGTGMRSVRFTGTDAQIADIETLVDKQRPTRRLSRKEQLDAKKRELESFVENIKRGGAGFAVHTVATIHLDDLLATLAGKSKDMAIPCSNGADLDIEDYLSRYCAEQSFVAVFTDAGPLKLARASRLGNHAQRLVAKAETSTCASKDCTVPADECQLHHITDYQHGGPTDSANLTWLCRHHNGANGQEGRGRIERVDGQVAWVAPWGGPPHFTGRKVVAHAV</sequence>
<dbReference type="Proteomes" id="UP000185491">
    <property type="component" value="Chromosome"/>
</dbReference>
<dbReference type="AlphaFoldDB" id="A0A1L7D280"/>
<gene>
    <name evidence="2" type="ORF">CPHO_04295</name>
</gene>
<feature type="domain" description="HNH nuclease" evidence="1">
    <location>
        <begin position="268"/>
        <end position="321"/>
    </location>
</feature>
<dbReference type="RefSeq" id="WP_075733512.1">
    <property type="nucleotide sequence ID" value="NZ_VXKJ01000035.1"/>
</dbReference>
<dbReference type="SMART" id="SM00507">
    <property type="entry name" value="HNHc"/>
    <property type="match status" value="1"/>
</dbReference>
<dbReference type="OrthoDB" id="4398180at2"/>
<reference evidence="2 3" key="1">
    <citation type="submission" date="2014-08" db="EMBL/GenBank/DDBJ databases">
        <title>Complete genome sequence of Corynebacterium phocae M408/89/1(T)(=DSM 44612(T)), isolated from the common seal (Phoca vitulina).</title>
        <authorList>
            <person name="Ruckert C."/>
            <person name="Albersmeier A."/>
            <person name="Winkler A."/>
            <person name="Kalinowski J."/>
        </authorList>
    </citation>
    <scope>NUCLEOTIDE SEQUENCE [LARGE SCALE GENOMIC DNA]</scope>
    <source>
        <strain evidence="2 3">M408/89/1</strain>
    </source>
</reference>
<dbReference type="EMBL" id="CP009249">
    <property type="protein sequence ID" value="APT92239.1"/>
    <property type="molecule type" value="Genomic_DNA"/>
</dbReference>
<keyword evidence="3" id="KW-1185">Reference proteome</keyword>
<evidence type="ECO:0000313" key="2">
    <source>
        <dbReference type="EMBL" id="APT92239.1"/>
    </source>
</evidence>
<dbReference type="STRING" id="161895.CPHO_04295"/>
<evidence type="ECO:0000259" key="1">
    <source>
        <dbReference type="SMART" id="SM00507"/>
    </source>
</evidence>
<dbReference type="InterPro" id="IPR003615">
    <property type="entry name" value="HNH_nuc"/>
</dbReference>
<organism evidence="2 3">
    <name type="scientific">Corynebacterium phocae</name>
    <dbReference type="NCBI Taxonomy" id="161895"/>
    <lineage>
        <taxon>Bacteria</taxon>
        <taxon>Bacillati</taxon>
        <taxon>Actinomycetota</taxon>
        <taxon>Actinomycetes</taxon>
        <taxon>Mycobacteriales</taxon>
        <taxon>Corynebacteriaceae</taxon>
        <taxon>Corynebacterium</taxon>
    </lineage>
</organism>
<accession>A0A1L7D280</accession>
<dbReference type="Gene3D" id="1.10.30.50">
    <property type="match status" value="1"/>
</dbReference>
<evidence type="ECO:0000313" key="3">
    <source>
        <dbReference type="Proteomes" id="UP000185491"/>
    </source>
</evidence>